<dbReference type="GeneID" id="63773873"/>
<dbReference type="FunCoup" id="A0A1Y2DN29">
    <property type="interactions" value="68"/>
</dbReference>
<dbReference type="EMBL" id="MCFJ01000011">
    <property type="protein sequence ID" value="ORY60546.1"/>
    <property type="molecule type" value="Genomic_DNA"/>
</dbReference>
<name>A0A1Y2DN29_9PEZI</name>
<accession>A0A1Y2DN29</accession>
<feature type="domain" description="SET" evidence="1">
    <location>
        <begin position="19"/>
        <end position="225"/>
    </location>
</feature>
<reference evidence="2 3" key="1">
    <citation type="submission" date="2016-07" db="EMBL/GenBank/DDBJ databases">
        <title>Pervasive Adenine N6-methylation of Active Genes in Fungi.</title>
        <authorList>
            <consortium name="DOE Joint Genome Institute"/>
            <person name="Mondo S.J."/>
            <person name="Dannebaum R.O."/>
            <person name="Kuo R.C."/>
            <person name="Labutti K."/>
            <person name="Haridas S."/>
            <person name="Kuo A."/>
            <person name="Salamov A."/>
            <person name="Ahrendt S.R."/>
            <person name="Lipzen A."/>
            <person name="Sullivan W."/>
            <person name="Andreopoulos W.B."/>
            <person name="Clum A."/>
            <person name="Lindquist E."/>
            <person name="Daum C."/>
            <person name="Ramamoorthy G.K."/>
            <person name="Gryganskyi A."/>
            <person name="Culley D."/>
            <person name="Magnuson J.K."/>
            <person name="James T.Y."/>
            <person name="O'Malley M.A."/>
            <person name="Stajich J.E."/>
            <person name="Spatafora J.W."/>
            <person name="Visel A."/>
            <person name="Grigoriev I.V."/>
        </authorList>
    </citation>
    <scope>NUCLEOTIDE SEQUENCE [LARGE SCALE GENOMIC DNA]</scope>
    <source>
        <strain evidence="2 3">CBS 129021</strain>
    </source>
</reference>
<dbReference type="PROSITE" id="PS50280">
    <property type="entry name" value="SET"/>
    <property type="match status" value="1"/>
</dbReference>
<dbReference type="GO" id="GO:0016279">
    <property type="term" value="F:protein-lysine N-methyltransferase activity"/>
    <property type="evidence" value="ECO:0007669"/>
    <property type="project" value="TreeGrafter"/>
</dbReference>
<dbReference type="AlphaFoldDB" id="A0A1Y2DN29"/>
<dbReference type="InterPro" id="IPR050600">
    <property type="entry name" value="SETD3_SETD6_MTase"/>
</dbReference>
<dbReference type="Proteomes" id="UP000193689">
    <property type="component" value="Unassembled WGS sequence"/>
</dbReference>
<comment type="caution">
    <text evidence="2">The sequence shown here is derived from an EMBL/GenBank/DDBJ whole genome shotgun (WGS) entry which is preliminary data.</text>
</comment>
<dbReference type="PANTHER" id="PTHR13271:SF137">
    <property type="entry name" value="SET DOMAIN-CONTAINING PROTEIN"/>
    <property type="match status" value="1"/>
</dbReference>
<dbReference type="PANTHER" id="PTHR13271">
    <property type="entry name" value="UNCHARACTERIZED PUTATIVE METHYLTRANSFERASE"/>
    <property type="match status" value="1"/>
</dbReference>
<dbReference type="InterPro" id="IPR046341">
    <property type="entry name" value="SET_dom_sf"/>
</dbReference>
<dbReference type="InParanoid" id="A0A1Y2DN29"/>
<gene>
    <name evidence="2" type="ORF">BCR38DRAFT_397072</name>
</gene>
<protein>
    <submittedName>
        <fullName evidence="2">SET domain-containing protein</fullName>
    </submittedName>
</protein>
<sequence length="381" mass="43284">MDPLDELLRWAEPKGVALNGIRPQRLPGRGVGVIATKALQPDEVVLEVPISCLRSIGTVPHSITRKLPKSLPIHGLLAADLALDSSPSEIYAPWNAVCPTPFDLSSMPLLWPSALQAYLPGTAKSILSKQRAKFVRDWAAVSAAFPDLDEETYRHAWLLVNTRTFYYLNPKLRRRRKEDRMVLQPVADLFNHAETGCNAAFSAVSFVVRADRAYEQGEEVRICYGRHGGDFLAVEYGFVMAENRWDEVGLDEVVMSRLSEKWRERLEEVSFLGGYVLDRETVCHRTQVALRALCCEIREWKRFVDGEDDGDGSQAKVDKLLVEMLEAYRVKIGEVVCEVQGLKEGEQEQRTMLVERWRQVDRLVEMSIMRLRSPRVENEAN</sequence>
<dbReference type="OrthoDB" id="441812at2759"/>
<dbReference type="Pfam" id="PF00856">
    <property type="entry name" value="SET"/>
    <property type="match status" value="1"/>
</dbReference>
<dbReference type="SUPFAM" id="SSF82199">
    <property type="entry name" value="SET domain"/>
    <property type="match status" value="1"/>
</dbReference>
<keyword evidence="3" id="KW-1185">Reference proteome</keyword>
<dbReference type="Gene3D" id="3.90.1410.10">
    <property type="entry name" value="set domain protein methyltransferase, domain 1"/>
    <property type="match status" value="1"/>
</dbReference>
<dbReference type="STRING" id="1141098.A0A1Y2DN29"/>
<evidence type="ECO:0000259" key="1">
    <source>
        <dbReference type="PROSITE" id="PS50280"/>
    </source>
</evidence>
<dbReference type="InterPro" id="IPR001214">
    <property type="entry name" value="SET_dom"/>
</dbReference>
<evidence type="ECO:0000313" key="2">
    <source>
        <dbReference type="EMBL" id="ORY60546.1"/>
    </source>
</evidence>
<evidence type="ECO:0000313" key="3">
    <source>
        <dbReference type="Proteomes" id="UP000193689"/>
    </source>
</evidence>
<organism evidence="2 3">
    <name type="scientific">Pseudomassariella vexata</name>
    <dbReference type="NCBI Taxonomy" id="1141098"/>
    <lineage>
        <taxon>Eukaryota</taxon>
        <taxon>Fungi</taxon>
        <taxon>Dikarya</taxon>
        <taxon>Ascomycota</taxon>
        <taxon>Pezizomycotina</taxon>
        <taxon>Sordariomycetes</taxon>
        <taxon>Xylariomycetidae</taxon>
        <taxon>Amphisphaeriales</taxon>
        <taxon>Pseudomassariaceae</taxon>
        <taxon>Pseudomassariella</taxon>
    </lineage>
</organism>
<dbReference type="RefSeq" id="XP_040712773.1">
    <property type="nucleotide sequence ID" value="XM_040857661.1"/>
</dbReference>
<proteinExistence type="predicted"/>